<feature type="region of interest" description="Disordered" evidence="5">
    <location>
        <begin position="1"/>
        <end position="22"/>
    </location>
</feature>
<dbReference type="Pfam" id="PF04932">
    <property type="entry name" value="Wzy_C"/>
    <property type="match status" value="1"/>
</dbReference>
<dbReference type="RefSeq" id="WP_235969468.1">
    <property type="nucleotide sequence ID" value="NZ_BJTG01000002.1"/>
</dbReference>
<evidence type="ECO:0000256" key="4">
    <source>
        <dbReference type="ARBA" id="ARBA00023136"/>
    </source>
</evidence>
<feature type="transmembrane region" description="Helical" evidence="6">
    <location>
        <begin position="58"/>
        <end position="75"/>
    </location>
</feature>
<evidence type="ECO:0000256" key="5">
    <source>
        <dbReference type="SAM" id="MobiDB-lite"/>
    </source>
</evidence>
<dbReference type="PANTHER" id="PTHR37422:SF13">
    <property type="entry name" value="LIPOPOLYSACCHARIDE BIOSYNTHESIS PROTEIN PA4999-RELATED"/>
    <property type="match status" value="1"/>
</dbReference>
<evidence type="ECO:0000256" key="1">
    <source>
        <dbReference type="ARBA" id="ARBA00004141"/>
    </source>
</evidence>
<dbReference type="GO" id="GO:0016020">
    <property type="term" value="C:membrane"/>
    <property type="evidence" value="ECO:0007669"/>
    <property type="project" value="UniProtKB-SubCell"/>
</dbReference>
<feature type="transmembrane region" description="Helical" evidence="6">
    <location>
        <begin position="233"/>
        <end position="249"/>
    </location>
</feature>
<evidence type="ECO:0000256" key="6">
    <source>
        <dbReference type="SAM" id="Phobius"/>
    </source>
</evidence>
<keyword evidence="9" id="KW-1185">Reference proteome</keyword>
<protein>
    <recommendedName>
        <fullName evidence="7">O-antigen ligase-related domain-containing protein</fullName>
    </recommendedName>
</protein>
<reference evidence="9" key="1">
    <citation type="journal article" date="2020" name="Appl. Environ. Microbiol.">
        <title>Diazotrophic Anaeromyxobacter Isolates from Soils.</title>
        <authorList>
            <person name="Masuda Y."/>
            <person name="Yamanaka H."/>
            <person name="Xu Z.X."/>
            <person name="Shiratori Y."/>
            <person name="Aono T."/>
            <person name="Amachi S."/>
            <person name="Senoo K."/>
            <person name="Itoh H."/>
        </authorList>
    </citation>
    <scope>NUCLEOTIDE SEQUENCE [LARGE SCALE GENOMIC DNA]</scope>
    <source>
        <strain evidence="9">R267</strain>
    </source>
</reference>
<feature type="transmembrane region" description="Helical" evidence="6">
    <location>
        <begin position="147"/>
        <end position="169"/>
    </location>
</feature>
<feature type="transmembrane region" description="Helical" evidence="6">
    <location>
        <begin position="82"/>
        <end position="104"/>
    </location>
</feature>
<comment type="subcellular location">
    <subcellularLocation>
        <location evidence="1">Membrane</location>
        <topology evidence="1">Multi-pass membrane protein</topology>
    </subcellularLocation>
</comment>
<comment type="caution">
    <text evidence="8">The sequence shown here is derived from an EMBL/GenBank/DDBJ whole genome shotgun (WGS) entry which is preliminary data.</text>
</comment>
<keyword evidence="4 6" id="KW-0472">Membrane</keyword>
<feature type="transmembrane region" description="Helical" evidence="6">
    <location>
        <begin position="426"/>
        <end position="444"/>
    </location>
</feature>
<feature type="transmembrane region" description="Helical" evidence="6">
    <location>
        <begin position="278"/>
        <end position="297"/>
    </location>
</feature>
<feature type="transmembrane region" description="Helical" evidence="6">
    <location>
        <begin position="209"/>
        <end position="226"/>
    </location>
</feature>
<evidence type="ECO:0000259" key="7">
    <source>
        <dbReference type="Pfam" id="PF04932"/>
    </source>
</evidence>
<dbReference type="Proteomes" id="UP000503640">
    <property type="component" value="Unassembled WGS sequence"/>
</dbReference>
<proteinExistence type="predicted"/>
<accession>A0A7I9VIX8</accession>
<gene>
    <name evidence="8" type="ORF">AMYX_11070</name>
</gene>
<feature type="transmembrane region" description="Helical" evidence="6">
    <location>
        <begin position="116"/>
        <end position="135"/>
    </location>
</feature>
<evidence type="ECO:0000256" key="2">
    <source>
        <dbReference type="ARBA" id="ARBA00022692"/>
    </source>
</evidence>
<dbReference type="AlphaFoldDB" id="A0A7I9VIX8"/>
<feature type="transmembrane region" description="Helical" evidence="6">
    <location>
        <begin position="402"/>
        <end position="420"/>
    </location>
</feature>
<evidence type="ECO:0000313" key="9">
    <source>
        <dbReference type="Proteomes" id="UP000503640"/>
    </source>
</evidence>
<organism evidence="8 9">
    <name type="scientific">Anaeromyxobacter diazotrophicus</name>
    <dbReference type="NCBI Taxonomy" id="2590199"/>
    <lineage>
        <taxon>Bacteria</taxon>
        <taxon>Pseudomonadati</taxon>
        <taxon>Myxococcota</taxon>
        <taxon>Myxococcia</taxon>
        <taxon>Myxococcales</taxon>
        <taxon>Cystobacterineae</taxon>
        <taxon>Anaeromyxobacteraceae</taxon>
        <taxon>Anaeromyxobacter</taxon>
    </lineage>
</organism>
<keyword evidence="2 6" id="KW-0812">Transmembrane</keyword>
<sequence>MTSRSADPTVPAPATAREPAGQLGPARLAPARRFLAGAAWAGLAAHAVFLPISVAGMQIGLAVAVGAVVGLALCGRRVWRPGLVAAPVLILCGGAIAAIVVPWLAGFPPLHALDLVFWRAFAAPLAVVLALEAGPDGEDPAAPRRRALTFLALWAAAALLPAAVAWVQVRTGFDPNHALGLRRVARRVPAPDAPGRFAAIGFFMWYTRLSYAMLVVAAFSGAFALLAPVGRRLRLLFAVAALAACSAVVLGGSRAAWGALSVVAVAVALLAGRRVARVAVPLAVVVSLVAGAASPGLRARLVRLATSEDANGDRAMTWRVCRELVREHPWTGTGFNALGVRIDPYFERFAPVGQTRDRCHDVLFSAWAEGGPLFALAVAAWWFLLFRAFLRLRREADPLGRAAAAAVLAGLTGLFVLSLVHDLIWASEAAFAIGGLVGAGYVLARPRAGAATPRSSAAAPP</sequence>
<feature type="transmembrane region" description="Helical" evidence="6">
    <location>
        <begin position="373"/>
        <end position="390"/>
    </location>
</feature>
<dbReference type="InterPro" id="IPR007016">
    <property type="entry name" value="O-antigen_ligase-rel_domated"/>
</dbReference>
<dbReference type="InterPro" id="IPR051533">
    <property type="entry name" value="WaaL-like"/>
</dbReference>
<feature type="domain" description="O-antigen ligase-related" evidence="7">
    <location>
        <begin position="240"/>
        <end position="372"/>
    </location>
</feature>
<evidence type="ECO:0000313" key="8">
    <source>
        <dbReference type="EMBL" id="GEJ56366.1"/>
    </source>
</evidence>
<feature type="transmembrane region" description="Helical" evidence="6">
    <location>
        <begin position="255"/>
        <end position="271"/>
    </location>
</feature>
<dbReference type="PANTHER" id="PTHR37422">
    <property type="entry name" value="TEICHURONIC ACID BIOSYNTHESIS PROTEIN TUAE"/>
    <property type="match status" value="1"/>
</dbReference>
<keyword evidence="3 6" id="KW-1133">Transmembrane helix</keyword>
<name>A0A7I9VIX8_9BACT</name>
<evidence type="ECO:0000256" key="3">
    <source>
        <dbReference type="ARBA" id="ARBA00022989"/>
    </source>
</evidence>
<dbReference type="EMBL" id="BJTG01000002">
    <property type="protein sequence ID" value="GEJ56366.1"/>
    <property type="molecule type" value="Genomic_DNA"/>
</dbReference>